<dbReference type="OrthoDB" id="2417337at2"/>
<keyword evidence="2" id="KW-1185">Reference proteome</keyword>
<dbReference type="AlphaFoldDB" id="A0A345PKR9"/>
<organism evidence="1 2">
    <name type="scientific">Oceanobacillus zhaokaii</name>
    <dbReference type="NCBI Taxonomy" id="2052660"/>
    <lineage>
        <taxon>Bacteria</taxon>
        <taxon>Bacillati</taxon>
        <taxon>Bacillota</taxon>
        <taxon>Bacilli</taxon>
        <taxon>Bacillales</taxon>
        <taxon>Bacillaceae</taxon>
        <taxon>Oceanobacillus</taxon>
    </lineage>
</organism>
<dbReference type="InterPro" id="IPR010461">
    <property type="entry name" value="ComK"/>
</dbReference>
<dbReference type="EMBL" id="CP024848">
    <property type="protein sequence ID" value="AXI10599.1"/>
    <property type="molecule type" value="Genomic_DNA"/>
</dbReference>
<accession>A0A345PKR9</accession>
<evidence type="ECO:0000313" key="2">
    <source>
        <dbReference type="Proteomes" id="UP000253908"/>
    </source>
</evidence>
<gene>
    <name evidence="1" type="ORF">CUC15_17380</name>
</gene>
<reference evidence="2" key="1">
    <citation type="submission" date="2017-11" db="EMBL/GenBank/DDBJ databases">
        <authorList>
            <person name="Zhu W."/>
        </authorList>
    </citation>
    <scope>NUCLEOTIDE SEQUENCE [LARGE SCALE GENOMIC DNA]</scope>
    <source>
        <strain evidence="2">160</strain>
    </source>
</reference>
<evidence type="ECO:0000313" key="1">
    <source>
        <dbReference type="EMBL" id="AXI10599.1"/>
    </source>
</evidence>
<dbReference type="Pfam" id="PF06338">
    <property type="entry name" value="ComK"/>
    <property type="match status" value="1"/>
</dbReference>
<sequence>MENVYLVSQKTKAILLNDSNYYRSVVIEADSQLYLTHKAEDIINHSCIIYGATLEGRRGAVKKILKSMSKLPIAISSRNGIYMFPTASNKNKDCVWLAYHHIKDYFVHNEKTYVVFRDETGIYVNASISTIDSQMKRTSEVIVQLNRSILFGSGQTRWWYGKDMED</sequence>
<proteinExistence type="predicted"/>
<dbReference type="Proteomes" id="UP000253908">
    <property type="component" value="Chromosome"/>
</dbReference>
<name>A0A345PKR9_9BACI</name>
<dbReference type="RefSeq" id="WP_114917883.1">
    <property type="nucleotide sequence ID" value="NZ_CP024848.1"/>
</dbReference>
<dbReference type="KEGG" id="ocn:CUC15_17380"/>
<protein>
    <submittedName>
        <fullName evidence="1">Competence protein</fullName>
    </submittedName>
</protein>
<dbReference type="GO" id="GO:0030420">
    <property type="term" value="P:establishment of competence for transformation"/>
    <property type="evidence" value="ECO:0007669"/>
    <property type="project" value="InterPro"/>
</dbReference>